<name>A0A6L5C3U8_9PSED</name>
<dbReference type="EMBL" id="JAAAXX010000001">
    <property type="protein sequence ID" value="KAF2394214.1"/>
    <property type="molecule type" value="Genomic_DNA"/>
</dbReference>
<organism evidence="2 3">
    <name type="scientific">Pseudomonas frederiksbergensis</name>
    <dbReference type="NCBI Taxonomy" id="104087"/>
    <lineage>
        <taxon>Bacteria</taxon>
        <taxon>Pseudomonadati</taxon>
        <taxon>Pseudomonadota</taxon>
        <taxon>Gammaproteobacteria</taxon>
        <taxon>Pseudomonadales</taxon>
        <taxon>Pseudomonadaceae</taxon>
        <taxon>Pseudomonas</taxon>
    </lineage>
</organism>
<feature type="transmembrane region" description="Helical" evidence="1">
    <location>
        <begin position="157"/>
        <end position="178"/>
    </location>
</feature>
<accession>A0A6L5C3U8</accession>
<comment type="caution">
    <text evidence="2">The sequence shown here is derived from an EMBL/GenBank/DDBJ whole genome shotgun (WGS) entry which is preliminary data.</text>
</comment>
<feature type="transmembrane region" description="Helical" evidence="1">
    <location>
        <begin position="42"/>
        <end position="62"/>
    </location>
</feature>
<keyword evidence="1" id="KW-1133">Transmembrane helix</keyword>
<dbReference type="Proteomes" id="UP000475265">
    <property type="component" value="Unassembled WGS sequence"/>
</dbReference>
<protein>
    <submittedName>
        <fullName evidence="2">Uncharacterized protein</fullName>
    </submittedName>
</protein>
<feature type="transmembrane region" description="Helical" evidence="1">
    <location>
        <begin position="87"/>
        <end position="113"/>
    </location>
</feature>
<dbReference type="RefSeq" id="WP_163909482.1">
    <property type="nucleotide sequence ID" value="NZ_JAAAXX010000001.1"/>
</dbReference>
<sequence>MKIAFGKIATVALGIILGALVLFFDCLLYLQYQSKQVSTSSLVFQAILMNLTLIFVVCIPYFQKKMDANREASLMSFLQMPNREDSLTFPALTTFLGEQALGAFLGTSLMYVIKNVYPQIGAALTAILTFVLLMISLTIIVFSLVRFVMYFTKHSMWVYMFMALVSLSLSLSFFYLGVQFG</sequence>
<reference evidence="2 3" key="1">
    <citation type="submission" date="2019-12" db="EMBL/GenBank/DDBJ databases">
        <title>Endophytic bacteria associated with Panax ginseng seedlings.</title>
        <authorList>
            <person name="Park J.M."/>
            <person name="Shin R."/>
            <person name="Jo S.H."/>
        </authorList>
    </citation>
    <scope>NUCLEOTIDE SEQUENCE [LARGE SCALE GENOMIC DNA]</scope>
    <source>
        <strain evidence="2 3">PgKB32</strain>
    </source>
</reference>
<evidence type="ECO:0000256" key="1">
    <source>
        <dbReference type="SAM" id="Phobius"/>
    </source>
</evidence>
<proteinExistence type="predicted"/>
<feature type="transmembrane region" description="Helical" evidence="1">
    <location>
        <begin position="119"/>
        <end position="145"/>
    </location>
</feature>
<evidence type="ECO:0000313" key="2">
    <source>
        <dbReference type="EMBL" id="KAF2394214.1"/>
    </source>
</evidence>
<keyword evidence="1" id="KW-0812">Transmembrane</keyword>
<evidence type="ECO:0000313" key="3">
    <source>
        <dbReference type="Proteomes" id="UP000475265"/>
    </source>
</evidence>
<dbReference type="AlphaFoldDB" id="A0A6L5C3U8"/>
<keyword evidence="1" id="KW-0472">Membrane</keyword>
<feature type="transmembrane region" description="Helical" evidence="1">
    <location>
        <begin position="12"/>
        <end position="30"/>
    </location>
</feature>
<gene>
    <name evidence="2" type="ORF">FX983_02195</name>
</gene>